<feature type="chain" id="PRO_5005517966" evidence="6">
    <location>
        <begin position="24"/>
        <end position="108"/>
    </location>
</feature>
<comment type="subcellular location">
    <subcellularLocation>
        <location evidence="1">Secreted</location>
    </subcellularLocation>
</comment>
<feature type="signal peptide" evidence="6">
    <location>
        <begin position="1"/>
        <end position="23"/>
    </location>
</feature>
<evidence type="ECO:0000256" key="3">
    <source>
        <dbReference type="ARBA" id="ARBA00022729"/>
    </source>
</evidence>
<keyword evidence="3 6" id="KW-0732">Signal</keyword>
<organism evidence="7">
    <name type="scientific">Ixodes ricinus</name>
    <name type="common">Common tick</name>
    <name type="synonym">Acarus ricinus</name>
    <dbReference type="NCBI Taxonomy" id="34613"/>
    <lineage>
        <taxon>Eukaryota</taxon>
        <taxon>Metazoa</taxon>
        <taxon>Ecdysozoa</taxon>
        <taxon>Arthropoda</taxon>
        <taxon>Chelicerata</taxon>
        <taxon>Arachnida</taxon>
        <taxon>Acari</taxon>
        <taxon>Parasitiformes</taxon>
        <taxon>Ixodida</taxon>
        <taxon>Ixodoidea</taxon>
        <taxon>Ixodidae</taxon>
        <taxon>Ixodinae</taxon>
        <taxon>Ixodes</taxon>
    </lineage>
</organism>
<reference evidence="7" key="1">
    <citation type="submission" date="2012-12" db="EMBL/GenBank/DDBJ databases">
        <title>Identification and characterization of a phenylalanine ammonia-lyase gene family in Isatis indigotica Fort.</title>
        <authorList>
            <person name="Liu Q."/>
            <person name="Chen J."/>
            <person name="Zhou X."/>
            <person name="Di P."/>
            <person name="Xiao Y."/>
            <person name="Xuan H."/>
            <person name="Zhang L."/>
            <person name="Chen W."/>
        </authorList>
    </citation>
    <scope>NUCLEOTIDE SEQUENCE</scope>
    <source>
        <tissue evidence="7">Salivary gland</tissue>
    </source>
</reference>
<dbReference type="Pfam" id="PF12115">
    <property type="entry name" value="Salp15"/>
    <property type="match status" value="1"/>
</dbReference>
<dbReference type="GO" id="GO:0005576">
    <property type="term" value="C:extracellular region"/>
    <property type="evidence" value="ECO:0007669"/>
    <property type="project" value="UniProtKB-SubCell"/>
</dbReference>
<evidence type="ECO:0000313" key="7">
    <source>
        <dbReference type="EMBL" id="JAA71108.1"/>
    </source>
</evidence>
<evidence type="ECO:0000256" key="5">
    <source>
        <dbReference type="ARBA" id="ARBA00034321"/>
    </source>
</evidence>
<keyword evidence="2" id="KW-0964">Secreted</keyword>
<sequence>MARLGCVLLAFGLVYLRVGVVHSAVDSTSLPSFVRDKDGLFEKLKSICSSAHSTKVIASVDLRNCRVTCSQSTWNWIFGGSPEVPLQSREPCSDDGGICVRGTCAYES</sequence>
<dbReference type="EMBL" id="GADI01002700">
    <property type="protein sequence ID" value="JAA71108.1"/>
    <property type="molecule type" value="mRNA"/>
</dbReference>
<evidence type="ECO:0000256" key="4">
    <source>
        <dbReference type="ARBA" id="ARBA00023180"/>
    </source>
</evidence>
<proteinExistence type="evidence at transcript level"/>
<dbReference type="InterPro" id="IPR021971">
    <property type="entry name" value="Salp15"/>
</dbReference>
<dbReference type="AlphaFoldDB" id="A0A0K8RJR8"/>
<protein>
    <submittedName>
        <fullName evidence="7">Putative ixodes 8-cys protein</fullName>
    </submittedName>
</protein>
<evidence type="ECO:0000256" key="6">
    <source>
        <dbReference type="SAM" id="SignalP"/>
    </source>
</evidence>
<accession>A0A0K8RJR8</accession>
<comment type="similarity">
    <text evidence="5">Belongs to the salp15 family.</text>
</comment>
<evidence type="ECO:0000256" key="2">
    <source>
        <dbReference type="ARBA" id="ARBA00022525"/>
    </source>
</evidence>
<evidence type="ECO:0000256" key="1">
    <source>
        <dbReference type="ARBA" id="ARBA00004613"/>
    </source>
</evidence>
<keyword evidence="4" id="KW-0325">Glycoprotein</keyword>
<name>A0A0K8RJR8_IXORI</name>